<dbReference type="PANTHER" id="PTHR43237">
    <property type="entry name" value="NADP-DEPENDENT MALIC ENZYME"/>
    <property type="match status" value="1"/>
</dbReference>
<dbReference type="InterPro" id="IPR051674">
    <property type="entry name" value="Malate_Decarboxylase"/>
</dbReference>
<feature type="active site" description="Proton donor" evidence="5">
    <location>
        <position position="49"/>
    </location>
</feature>
<dbReference type="InterPro" id="IPR012302">
    <property type="entry name" value="Malic_NAD-bd"/>
</dbReference>
<dbReference type="Gene3D" id="3.40.50.720">
    <property type="entry name" value="NAD(P)-binding Rossmann-like Domain"/>
    <property type="match status" value="1"/>
</dbReference>
<feature type="binding site" evidence="6">
    <location>
        <position position="298"/>
    </location>
    <ligand>
        <name>(S)-malate</name>
        <dbReference type="ChEBI" id="CHEBI:15589"/>
    </ligand>
</feature>
<dbReference type="SUPFAM" id="SSF51735">
    <property type="entry name" value="NAD(P)-binding Rossmann-fold domains"/>
    <property type="match status" value="1"/>
</dbReference>
<dbReference type="InterPro" id="IPR012301">
    <property type="entry name" value="Malic_N_dom"/>
</dbReference>
<gene>
    <name evidence="10" type="ORF">A2837_02405</name>
</gene>
<evidence type="ECO:0000256" key="4">
    <source>
        <dbReference type="ARBA" id="ARBA00023002"/>
    </source>
</evidence>
<keyword evidence="3 7" id="KW-0479">Metal-binding</keyword>
<evidence type="ECO:0000256" key="1">
    <source>
        <dbReference type="ARBA" id="ARBA00001936"/>
    </source>
</evidence>
<keyword evidence="4" id="KW-0560">Oxidoreductase</keyword>
<dbReference type="CDD" id="cd05311">
    <property type="entry name" value="NAD_bind_2_malic_enz"/>
    <property type="match status" value="1"/>
</dbReference>
<evidence type="ECO:0000259" key="8">
    <source>
        <dbReference type="SMART" id="SM00919"/>
    </source>
</evidence>
<sequence>MAKKKIPRRIVLKKDYNKLALERHKKMKGKLEVVLKGELKTKDDWSTMYTPGVGAVSSHLAKHPKDAREYTIKRNTVAVVSDGSAVLGLGNLGALGALPVMEGKCAIFKAMAGVDAFPIVLDTQDPEEIIKIVKAIAPTFGGINLEDIAAPQCFMIEEQLKKELKIPVMHDDQHGTAIVVLAGLINASKVVGKKLEKMKVVIVGAGAAGRAVALLLREAKVEDVIVVDRSGIIGASRSGLTGYKKELAKVTNLRDVSGEVMDAVVGADVLVGVSGPGSITRHHIEKMAPKAVVFALANPVPEITPDDAKRAGAMVVATGRSDYPNQVNNALAFPGIFRGALDRNVTHITDGMKLAAAKKIASLVKKPSAENVIPSVMTPGLAKAVASVIKK</sequence>
<feature type="binding site" evidence="7">
    <location>
        <position position="146"/>
    </location>
    <ligand>
        <name>a divalent metal cation</name>
        <dbReference type="ChEBI" id="CHEBI:60240"/>
    </ligand>
</feature>
<dbReference type="Pfam" id="PF03949">
    <property type="entry name" value="Malic_M"/>
    <property type="match status" value="1"/>
</dbReference>
<dbReference type="EMBL" id="MFKO01000008">
    <property type="protein sequence ID" value="OGG41348.1"/>
    <property type="molecule type" value="Genomic_DNA"/>
</dbReference>
<evidence type="ECO:0000256" key="7">
    <source>
        <dbReference type="PIRSR" id="PIRSR000106-3"/>
    </source>
</evidence>
<dbReference type="PIRSF" id="PIRSF000106">
    <property type="entry name" value="ME"/>
    <property type="match status" value="1"/>
</dbReference>
<dbReference type="PROSITE" id="PS00331">
    <property type="entry name" value="MALIC_ENZYMES"/>
    <property type="match status" value="1"/>
</dbReference>
<evidence type="ECO:0000313" key="10">
    <source>
        <dbReference type="EMBL" id="OGG41348.1"/>
    </source>
</evidence>
<comment type="cofactor">
    <cofactor evidence="1">
        <name>Mn(2+)</name>
        <dbReference type="ChEBI" id="CHEBI:29035"/>
    </cofactor>
</comment>
<dbReference type="InterPro" id="IPR036291">
    <property type="entry name" value="NAD(P)-bd_dom_sf"/>
</dbReference>
<dbReference type="Proteomes" id="UP000176322">
    <property type="component" value="Unassembled WGS sequence"/>
</dbReference>
<evidence type="ECO:0000256" key="3">
    <source>
        <dbReference type="ARBA" id="ARBA00022723"/>
    </source>
</evidence>
<dbReference type="SUPFAM" id="SSF53223">
    <property type="entry name" value="Aminoacid dehydrogenase-like, N-terminal domain"/>
    <property type="match status" value="1"/>
</dbReference>
<evidence type="ECO:0000256" key="6">
    <source>
        <dbReference type="PIRSR" id="PIRSR000106-2"/>
    </source>
</evidence>
<reference evidence="10 11" key="1">
    <citation type="journal article" date="2016" name="Nat. Commun.">
        <title>Thousands of microbial genomes shed light on interconnected biogeochemical processes in an aquifer system.</title>
        <authorList>
            <person name="Anantharaman K."/>
            <person name="Brown C.T."/>
            <person name="Hug L.A."/>
            <person name="Sharon I."/>
            <person name="Castelle C.J."/>
            <person name="Probst A.J."/>
            <person name="Thomas B.C."/>
            <person name="Singh A."/>
            <person name="Wilkins M.J."/>
            <person name="Karaoz U."/>
            <person name="Brodie E.L."/>
            <person name="Williams K.H."/>
            <person name="Hubbard S.S."/>
            <person name="Banfield J.F."/>
        </authorList>
    </citation>
    <scope>NUCLEOTIDE SEQUENCE [LARGE SCALE GENOMIC DNA]</scope>
</reference>
<evidence type="ECO:0000313" key="11">
    <source>
        <dbReference type="Proteomes" id="UP000176322"/>
    </source>
</evidence>
<dbReference type="GO" id="GO:0016616">
    <property type="term" value="F:oxidoreductase activity, acting on the CH-OH group of donors, NAD or NADP as acceptor"/>
    <property type="evidence" value="ECO:0007669"/>
    <property type="project" value="InterPro"/>
</dbReference>
<dbReference type="SMART" id="SM01274">
    <property type="entry name" value="malic"/>
    <property type="match status" value="1"/>
</dbReference>
<proteinExistence type="inferred from homology"/>
<feature type="domain" description="Malic enzyme N-terminal" evidence="9">
    <location>
        <begin position="28"/>
        <end position="161"/>
    </location>
</feature>
<dbReference type="InterPro" id="IPR037062">
    <property type="entry name" value="Malic_N_dom_sf"/>
</dbReference>
<feature type="binding site" evidence="7">
    <location>
        <position position="147"/>
    </location>
    <ligand>
        <name>a divalent metal cation</name>
        <dbReference type="ChEBI" id="CHEBI:60240"/>
    </ligand>
</feature>
<feature type="binding site" evidence="7">
    <location>
        <position position="172"/>
    </location>
    <ligand>
        <name>a divalent metal cation</name>
        <dbReference type="ChEBI" id="CHEBI:60240"/>
    </ligand>
</feature>
<dbReference type="InterPro" id="IPR001891">
    <property type="entry name" value="Malic_OxRdtase"/>
</dbReference>
<comment type="caution">
    <text evidence="10">The sequence shown here is derived from an EMBL/GenBank/DDBJ whole genome shotgun (WGS) entry which is preliminary data.</text>
</comment>
<dbReference type="InterPro" id="IPR015884">
    <property type="entry name" value="Malic_enzyme_CS"/>
</dbReference>
<dbReference type="GO" id="GO:0004470">
    <property type="term" value="F:malic enzyme activity"/>
    <property type="evidence" value="ECO:0007669"/>
    <property type="project" value="InterPro"/>
</dbReference>
<feature type="binding site" evidence="6">
    <location>
        <position position="328"/>
    </location>
    <ligand>
        <name>(S)-malate</name>
        <dbReference type="ChEBI" id="CHEBI:15589"/>
    </ligand>
</feature>
<feature type="domain" description="Malic enzyme NAD-binding" evidence="8">
    <location>
        <begin position="173"/>
        <end position="389"/>
    </location>
</feature>
<dbReference type="AlphaFoldDB" id="A0A1F6BWZ7"/>
<protein>
    <submittedName>
        <fullName evidence="10">Malate dehydrogenase</fullName>
    </submittedName>
</protein>
<organism evidence="10 11">
    <name type="scientific">Candidatus Kaiserbacteria bacterium RIFCSPHIGHO2_01_FULL_46_22</name>
    <dbReference type="NCBI Taxonomy" id="1798475"/>
    <lineage>
        <taxon>Bacteria</taxon>
        <taxon>Candidatus Kaiseribacteriota</taxon>
    </lineage>
</organism>
<dbReference type="Pfam" id="PF00390">
    <property type="entry name" value="malic"/>
    <property type="match status" value="1"/>
</dbReference>
<feature type="active site" description="Proton acceptor" evidence="5">
    <location>
        <position position="104"/>
    </location>
</feature>
<name>A0A1F6BWZ7_9BACT</name>
<evidence type="ECO:0000259" key="9">
    <source>
        <dbReference type="SMART" id="SM01274"/>
    </source>
</evidence>
<comment type="cofactor">
    <cofactor evidence="7">
        <name>Mg(2+)</name>
        <dbReference type="ChEBI" id="CHEBI:18420"/>
    </cofactor>
    <cofactor evidence="7">
        <name>Mn(2+)</name>
        <dbReference type="ChEBI" id="CHEBI:29035"/>
    </cofactor>
    <text evidence="7">Divalent metal cations. Prefers magnesium or manganese.</text>
</comment>
<dbReference type="GO" id="GO:0051287">
    <property type="term" value="F:NAD binding"/>
    <property type="evidence" value="ECO:0007669"/>
    <property type="project" value="InterPro"/>
</dbReference>
<dbReference type="InterPro" id="IPR046346">
    <property type="entry name" value="Aminoacid_DH-like_N_sf"/>
</dbReference>
<dbReference type="PANTHER" id="PTHR43237:SF4">
    <property type="entry name" value="NADP-DEPENDENT MALIC ENZYME"/>
    <property type="match status" value="1"/>
</dbReference>
<evidence type="ECO:0000256" key="5">
    <source>
        <dbReference type="PIRSR" id="PIRSR000106-1"/>
    </source>
</evidence>
<evidence type="ECO:0000256" key="2">
    <source>
        <dbReference type="ARBA" id="ARBA00008785"/>
    </source>
</evidence>
<dbReference type="SMART" id="SM00919">
    <property type="entry name" value="Malic_M"/>
    <property type="match status" value="1"/>
</dbReference>
<comment type="similarity">
    <text evidence="2">Belongs to the malic enzymes family.</text>
</comment>
<dbReference type="InterPro" id="IPR045213">
    <property type="entry name" value="Malic_NAD-bd_bact_type"/>
</dbReference>
<dbReference type="GO" id="GO:0046872">
    <property type="term" value="F:metal ion binding"/>
    <property type="evidence" value="ECO:0007669"/>
    <property type="project" value="UniProtKB-KW"/>
</dbReference>
<dbReference type="Gene3D" id="3.40.50.10380">
    <property type="entry name" value="Malic enzyme, N-terminal domain"/>
    <property type="match status" value="1"/>
</dbReference>
<accession>A0A1F6BWZ7</accession>
<dbReference type="STRING" id="1798475.A2837_02405"/>